<name>A0A964RQ29_9CLOT</name>
<organism evidence="1 2">
    <name type="scientific">Clostridium chromiireducens</name>
    <dbReference type="NCBI Taxonomy" id="225345"/>
    <lineage>
        <taxon>Bacteria</taxon>
        <taxon>Bacillati</taxon>
        <taxon>Bacillota</taxon>
        <taxon>Clostridia</taxon>
        <taxon>Eubacteriales</taxon>
        <taxon>Clostridiaceae</taxon>
        <taxon>Clostridium</taxon>
    </lineage>
</organism>
<evidence type="ECO:0000313" key="1">
    <source>
        <dbReference type="EMBL" id="MVX65741.1"/>
    </source>
</evidence>
<accession>A0A964RQ29</accession>
<evidence type="ECO:0000313" key="2">
    <source>
        <dbReference type="Proteomes" id="UP000656077"/>
    </source>
</evidence>
<gene>
    <name evidence="1" type="ORF">GKZ28_18845</name>
</gene>
<dbReference type="AlphaFoldDB" id="A0A964RQ29"/>
<proteinExistence type="predicted"/>
<reference evidence="1" key="1">
    <citation type="submission" date="2019-12" db="EMBL/GenBank/DDBJ databases">
        <title>Microbes associate with the intestines of laboratory mice.</title>
        <authorList>
            <person name="Navarre W."/>
            <person name="Wong E."/>
        </authorList>
    </citation>
    <scope>NUCLEOTIDE SEQUENCE</scope>
    <source>
        <strain evidence="1">NM79_F5</strain>
    </source>
</reference>
<protein>
    <submittedName>
        <fullName evidence="1">Uncharacterized protein</fullName>
    </submittedName>
</protein>
<sequence length="129" mass="13675">MSNTKTVYTFIPKSEFEARFGTVAEIDAVVNSHNATKINAVVSLFAALVKKSVPGALAVSTIQGAVASVYDDLQATIAKYNSKYPDWCVVIETTLGCSGWGTGSPNSSGGYLTYDRIVSSSGYVEVGEY</sequence>
<dbReference type="RefSeq" id="WP_160360429.1">
    <property type="nucleotide sequence ID" value="NZ_WSRQ01000037.1"/>
</dbReference>
<dbReference type="Proteomes" id="UP000656077">
    <property type="component" value="Unassembled WGS sequence"/>
</dbReference>
<dbReference type="EMBL" id="WSRQ01000037">
    <property type="protein sequence ID" value="MVX65741.1"/>
    <property type="molecule type" value="Genomic_DNA"/>
</dbReference>
<comment type="caution">
    <text evidence="1">The sequence shown here is derived from an EMBL/GenBank/DDBJ whole genome shotgun (WGS) entry which is preliminary data.</text>
</comment>